<organism evidence="2 3">
    <name type="scientific">Spinacia oleracea</name>
    <name type="common">Spinach</name>
    <dbReference type="NCBI Taxonomy" id="3562"/>
    <lineage>
        <taxon>Eukaryota</taxon>
        <taxon>Viridiplantae</taxon>
        <taxon>Streptophyta</taxon>
        <taxon>Embryophyta</taxon>
        <taxon>Tracheophyta</taxon>
        <taxon>Spermatophyta</taxon>
        <taxon>Magnoliopsida</taxon>
        <taxon>eudicotyledons</taxon>
        <taxon>Gunneridae</taxon>
        <taxon>Pentapetalae</taxon>
        <taxon>Caryophyllales</taxon>
        <taxon>Chenopodiaceae</taxon>
        <taxon>Chenopodioideae</taxon>
        <taxon>Anserineae</taxon>
        <taxon>Spinacia</taxon>
    </lineage>
</organism>
<sequence length="549" mass="59460">MRKVSDGHFTAAVRVLTSSGVAPGNEETLRELEKKHPDARVLSCLPVVLMSSFPKGTSCGRDGLRAQHIVDALGKAAVAVADDLATSITAVVNLLLAGKCPASLGEFIASAPLTPLLKPGGGIRPIAVGTVWRRLVSKVVAVVVGKEVGSYLEDFQFGVGMANRSEAILHAVNRLVEAKGDVSGMSMLLVDFSNAFNMIDRSTMLREVRRQCPSLAPWVEFCYARPARLYYEGSILLSSQGVQQGDPLRPLLFALTLHPLVHLIHEKCNLDFMAWYLDDGTIIGDTALVSSALQVITTEGSAMGLHLNVEKTKIFWPTPDPRSYDSILFPPSIARPRDGVKLLGGPVSLDAVFCSRLIEDRVARTVGLMEAVAGLNDPQSELLLLRSCVGVSRLYFSLRTCPPHMLGSAPISFVLALRKVLQDIIVDGGAGFGDWQWRCATLPFRFGGFGVYTAQDSSVYAFVASRLQSLGLQNRLLGHGGDSGLGLACDLALNSFRDLCHFDPLDLCRVVPAPSFMKKLATVYFDMVEKKMMAQHNPSPREKAILISN</sequence>
<dbReference type="PANTHER" id="PTHR48462">
    <property type="entry name" value="PROTEIN, PUTATIVE-RELATED"/>
    <property type="match status" value="1"/>
</dbReference>
<dbReference type="RefSeq" id="XP_056688163.1">
    <property type="nucleotide sequence ID" value="XM_056832185.1"/>
</dbReference>
<dbReference type="SUPFAM" id="SSF56672">
    <property type="entry name" value="DNA/RNA polymerases"/>
    <property type="match status" value="1"/>
</dbReference>
<dbReference type="InterPro" id="IPR000477">
    <property type="entry name" value="RT_dom"/>
</dbReference>
<reference evidence="2" key="1">
    <citation type="journal article" date="2021" name="Nat. Commun.">
        <title>Genomic analyses provide insights into spinach domestication and the genetic basis of agronomic traits.</title>
        <authorList>
            <person name="Cai X."/>
            <person name="Sun X."/>
            <person name="Xu C."/>
            <person name="Sun H."/>
            <person name="Wang X."/>
            <person name="Ge C."/>
            <person name="Zhang Z."/>
            <person name="Wang Q."/>
            <person name="Fei Z."/>
            <person name="Jiao C."/>
            <person name="Wang Q."/>
        </authorList>
    </citation>
    <scope>NUCLEOTIDE SEQUENCE [LARGE SCALE GENOMIC DNA]</scope>
    <source>
        <strain evidence="2">cv. Varoflay</strain>
    </source>
</reference>
<proteinExistence type="predicted"/>
<accession>A0ABM3QXU7</accession>
<dbReference type="GeneID" id="130463139"/>
<dbReference type="InterPro" id="IPR043502">
    <property type="entry name" value="DNA/RNA_pol_sf"/>
</dbReference>
<dbReference type="PROSITE" id="PS50878">
    <property type="entry name" value="RT_POL"/>
    <property type="match status" value="1"/>
</dbReference>
<protein>
    <recommendedName>
        <fullName evidence="1">Reverse transcriptase domain-containing protein</fullName>
    </recommendedName>
</protein>
<name>A0ABM3QXU7_SPIOL</name>
<feature type="domain" description="Reverse transcriptase" evidence="1">
    <location>
        <begin position="97"/>
        <end position="329"/>
    </location>
</feature>
<gene>
    <name evidence="3" type="primary">LOC130463139</name>
</gene>
<reference evidence="3" key="2">
    <citation type="submission" date="2025-08" db="UniProtKB">
        <authorList>
            <consortium name="RefSeq"/>
        </authorList>
    </citation>
    <scope>IDENTIFICATION</scope>
    <source>
        <tissue evidence="3">Leaf</tissue>
    </source>
</reference>
<evidence type="ECO:0000313" key="2">
    <source>
        <dbReference type="Proteomes" id="UP000813463"/>
    </source>
</evidence>
<evidence type="ECO:0000259" key="1">
    <source>
        <dbReference type="PROSITE" id="PS50878"/>
    </source>
</evidence>
<evidence type="ECO:0000313" key="3">
    <source>
        <dbReference type="RefSeq" id="XP_056688163.1"/>
    </source>
</evidence>
<keyword evidence="2" id="KW-1185">Reference proteome</keyword>
<dbReference type="PANTHER" id="PTHR48462:SF1">
    <property type="entry name" value="PROTEIN, PUTATIVE-RELATED"/>
    <property type="match status" value="1"/>
</dbReference>
<dbReference type="Pfam" id="PF00078">
    <property type="entry name" value="RVT_1"/>
    <property type="match status" value="1"/>
</dbReference>
<dbReference type="Proteomes" id="UP000813463">
    <property type="component" value="Chromosome 6"/>
</dbReference>